<keyword evidence="1" id="KW-1133">Transmembrane helix</keyword>
<reference evidence="3 4" key="3">
    <citation type="journal article" name="Genome Announc.">
        <title>Improved Draft Genome Sequence of Clostridium pasteurianum Strain ATCC 6013 (DSM 525) Using a Hybrid Next-Generation Sequencing Approach.</title>
        <authorList>
            <person name="Pyne M.E."/>
            <person name="Utturkar S."/>
            <person name="Brown S.D."/>
            <person name="Moo-Young M."/>
            <person name="Chung D.A."/>
            <person name="Chou C.P."/>
        </authorList>
    </citation>
    <scope>NUCLEOTIDE SEQUENCE [LARGE SCALE GENOMIC DNA]</scope>
    <source>
        <strain evidence="3 4">ATCC 6013</strain>
    </source>
</reference>
<evidence type="ECO:0000256" key="1">
    <source>
        <dbReference type="SAM" id="Phobius"/>
    </source>
</evidence>
<sequence>MKLKSHSNIDITIISLLFGILYIIVFDIIMRPL</sequence>
<dbReference type="KEGG" id="cpat:CLPA_c39940"/>
<dbReference type="Proteomes" id="UP000030905">
    <property type="component" value="Chromosome"/>
</dbReference>
<accession>A0A0H3J937</accession>
<evidence type="ECO:0000313" key="3">
    <source>
        <dbReference type="EMBL" id="KRU13963.1"/>
    </source>
</evidence>
<keyword evidence="5" id="KW-1185">Reference proteome</keyword>
<organism evidence="2 5">
    <name type="scientific">Clostridium pasteurianum DSM 525 = ATCC 6013</name>
    <dbReference type="NCBI Taxonomy" id="1262449"/>
    <lineage>
        <taxon>Bacteria</taxon>
        <taxon>Bacillati</taxon>
        <taxon>Bacillota</taxon>
        <taxon>Clostridia</taxon>
        <taxon>Eubacteriales</taxon>
        <taxon>Clostridiaceae</taxon>
        <taxon>Clostridium</taxon>
    </lineage>
</organism>
<dbReference type="Proteomes" id="UP000028042">
    <property type="component" value="Unassembled WGS sequence"/>
</dbReference>
<evidence type="ECO:0000313" key="4">
    <source>
        <dbReference type="Proteomes" id="UP000028042"/>
    </source>
</evidence>
<protein>
    <submittedName>
        <fullName evidence="2">Uncharacterized protein</fullName>
    </submittedName>
</protein>
<dbReference type="AlphaFoldDB" id="A0A0H3J937"/>
<feature type="transmembrane region" description="Helical" evidence="1">
    <location>
        <begin position="12"/>
        <end position="30"/>
    </location>
</feature>
<name>A0A0H3J937_CLOPA</name>
<evidence type="ECO:0000313" key="5">
    <source>
        <dbReference type="Proteomes" id="UP000030905"/>
    </source>
</evidence>
<dbReference type="EMBL" id="CP009268">
    <property type="protein sequence ID" value="AJA54012.1"/>
    <property type="molecule type" value="Genomic_DNA"/>
</dbReference>
<reference evidence="3" key="2">
    <citation type="submission" date="2015-10" db="EMBL/GenBank/DDBJ databases">
        <title>Improved Draft Genome Sequence of Clostridium pasteurianum Strain ATCC 6013 (DSM 525) Using a Hybrid Next-Generation Sequencing Approach.</title>
        <authorList>
            <person name="Pyne M.E."/>
            <person name="Utturkar S.M."/>
            <person name="Brown S.D."/>
            <person name="Moo-Young M."/>
            <person name="Chung D.A."/>
            <person name="Chou P.C."/>
        </authorList>
    </citation>
    <scope>NUCLEOTIDE SEQUENCE</scope>
    <source>
        <strain evidence="3">ATCC 6013</strain>
    </source>
</reference>
<evidence type="ECO:0000313" key="2">
    <source>
        <dbReference type="EMBL" id="AJA54012.1"/>
    </source>
</evidence>
<dbReference type="PATRIC" id="fig|1262449.7.peg.4023"/>
<gene>
    <name evidence="2" type="ORF">CLPA_c39940</name>
    <name evidence="3" type="ORF">CP6013_03219</name>
</gene>
<dbReference type="KEGG" id="cpae:CPAST_c39940"/>
<proteinExistence type="predicted"/>
<reference evidence="2 5" key="1">
    <citation type="journal article" date="2015" name="Genome Announc.">
        <title>Complete Genome Sequence of the Nitrogen-Fixing and Solvent-Producing Clostridium pasteurianum DSM 525.</title>
        <authorList>
            <person name="Poehlein A."/>
            <person name="Grosse-Honebrink A."/>
            <person name="Zhang Y."/>
            <person name="Minton N.P."/>
            <person name="Daniel R."/>
        </authorList>
    </citation>
    <scope>NUCLEOTIDE SEQUENCE [LARGE SCALE GENOMIC DNA]</scope>
    <source>
        <strain evidence="2">DSM 525</strain>
        <strain evidence="5">DSM 525 / ATCC 6013</strain>
    </source>
</reference>
<dbReference type="EMBL" id="JPGY02000001">
    <property type="protein sequence ID" value="KRU13963.1"/>
    <property type="molecule type" value="Genomic_DNA"/>
</dbReference>
<keyword evidence="1" id="KW-0812">Transmembrane</keyword>
<keyword evidence="1" id="KW-0472">Membrane</keyword>